<gene>
    <name evidence="3" type="ORF">BO71DRAFT_395503</name>
</gene>
<dbReference type="AlphaFoldDB" id="A0A319DLG5"/>
<dbReference type="VEuPathDB" id="FungiDB:BO71DRAFT_395503"/>
<dbReference type="Proteomes" id="UP000247810">
    <property type="component" value="Unassembled WGS sequence"/>
</dbReference>
<feature type="transmembrane region" description="Helical" evidence="1">
    <location>
        <begin position="6"/>
        <end position="29"/>
    </location>
</feature>
<keyword evidence="2" id="KW-0732">Signal</keyword>
<proteinExistence type="predicted"/>
<evidence type="ECO:0000313" key="4">
    <source>
        <dbReference type="Proteomes" id="UP000247810"/>
    </source>
</evidence>
<reference evidence="3 4" key="1">
    <citation type="submission" date="2018-02" db="EMBL/GenBank/DDBJ databases">
        <title>The genomes of Aspergillus section Nigri reveals drivers in fungal speciation.</title>
        <authorList>
            <consortium name="DOE Joint Genome Institute"/>
            <person name="Vesth T.C."/>
            <person name="Nybo J."/>
            <person name="Theobald S."/>
            <person name="Brandl J."/>
            <person name="Frisvad J.C."/>
            <person name="Nielsen K.F."/>
            <person name="Lyhne E.K."/>
            <person name="Kogle M.E."/>
            <person name="Kuo A."/>
            <person name="Riley R."/>
            <person name="Clum A."/>
            <person name="Nolan M."/>
            <person name="Lipzen A."/>
            <person name="Salamov A."/>
            <person name="Henrissat B."/>
            <person name="Wiebenga A."/>
            <person name="De vries R.P."/>
            <person name="Grigoriev I.V."/>
            <person name="Mortensen U.H."/>
            <person name="Andersen M.R."/>
            <person name="Baker S.E."/>
        </authorList>
    </citation>
    <scope>NUCLEOTIDE SEQUENCE [LARGE SCALE GENOMIC DNA]</scope>
    <source>
        <strain evidence="3 4">CBS 707.79</strain>
    </source>
</reference>
<evidence type="ECO:0000313" key="3">
    <source>
        <dbReference type="EMBL" id="PYH98209.1"/>
    </source>
</evidence>
<dbReference type="EMBL" id="KZ825814">
    <property type="protein sequence ID" value="PYH98209.1"/>
    <property type="molecule type" value="Genomic_DNA"/>
</dbReference>
<evidence type="ECO:0000256" key="2">
    <source>
        <dbReference type="SAM" id="SignalP"/>
    </source>
</evidence>
<protein>
    <submittedName>
        <fullName evidence="3">Uncharacterized protein</fullName>
    </submittedName>
</protein>
<keyword evidence="1" id="KW-0472">Membrane</keyword>
<sequence length="69" mass="7566">MPVPPSWIHAGIAQLCYAVSCLTWCQMVYPRDRMDASRVLLVAHFFYLSDGLEAVGTLVASSTSRTATC</sequence>
<feature type="chain" id="PRO_5016307699" evidence="2">
    <location>
        <begin position="19"/>
        <end position="69"/>
    </location>
</feature>
<accession>A0A319DLG5</accession>
<keyword evidence="4" id="KW-1185">Reference proteome</keyword>
<keyword evidence="1" id="KW-0812">Transmembrane</keyword>
<evidence type="ECO:0000256" key="1">
    <source>
        <dbReference type="SAM" id="Phobius"/>
    </source>
</evidence>
<name>A0A319DLG5_9EURO</name>
<feature type="signal peptide" evidence="2">
    <location>
        <begin position="1"/>
        <end position="18"/>
    </location>
</feature>
<organism evidence="3 4">
    <name type="scientific">Aspergillus ellipticus CBS 707.79</name>
    <dbReference type="NCBI Taxonomy" id="1448320"/>
    <lineage>
        <taxon>Eukaryota</taxon>
        <taxon>Fungi</taxon>
        <taxon>Dikarya</taxon>
        <taxon>Ascomycota</taxon>
        <taxon>Pezizomycotina</taxon>
        <taxon>Eurotiomycetes</taxon>
        <taxon>Eurotiomycetidae</taxon>
        <taxon>Eurotiales</taxon>
        <taxon>Aspergillaceae</taxon>
        <taxon>Aspergillus</taxon>
        <taxon>Aspergillus subgen. Circumdati</taxon>
    </lineage>
</organism>
<keyword evidence="1" id="KW-1133">Transmembrane helix</keyword>